<reference evidence="1" key="2">
    <citation type="submission" date="2023-05" db="EMBL/GenBank/DDBJ databases">
        <authorList>
            <person name="Schelkunov M.I."/>
        </authorList>
    </citation>
    <scope>NUCLEOTIDE SEQUENCE</scope>
    <source>
        <strain evidence="1">Hsosn_3</strain>
        <tissue evidence="1">Leaf</tissue>
    </source>
</reference>
<evidence type="ECO:0000313" key="2">
    <source>
        <dbReference type="Proteomes" id="UP001237642"/>
    </source>
</evidence>
<gene>
    <name evidence="1" type="ORF">POM88_025853</name>
</gene>
<proteinExistence type="predicted"/>
<dbReference type="PANTHER" id="PTHR31065:SF48">
    <property type="entry name" value="PLATZ TRANSCRIPTION FACTOR FAMILY PROTEIN"/>
    <property type="match status" value="1"/>
</dbReference>
<dbReference type="PANTHER" id="PTHR31065">
    <property type="entry name" value="PLATZ TRANSCRIPTION FACTOR FAMILY PROTEIN"/>
    <property type="match status" value="1"/>
</dbReference>
<dbReference type="AlphaFoldDB" id="A0AAD8I607"/>
<dbReference type="Proteomes" id="UP001237642">
    <property type="component" value="Unassembled WGS sequence"/>
</dbReference>
<sequence>MGLGGGSLNDEDKYKKSPPWLKPLLQETFYGQCMHHVVSHKNECNMYCLDCFNAPLCSLCLSCHQNHRTIQIRKSSYHDVVRVSEIQNYVDLTGVQTYVINNAKVVFLNERPQVCQRNLLDSFRYCSLGCQVKHWQESEGRNKVLQGLNLSTTPPIADVAKRRRKGIPQRAPTGGLIIYS</sequence>
<keyword evidence="2" id="KW-1185">Reference proteome</keyword>
<protein>
    <recommendedName>
        <fullName evidence="3">B box-type domain-containing protein</fullName>
    </recommendedName>
</protein>
<comment type="caution">
    <text evidence="1">The sequence shown here is derived from an EMBL/GenBank/DDBJ whole genome shotgun (WGS) entry which is preliminary data.</text>
</comment>
<organism evidence="1 2">
    <name type="scientific">Heracleum sosnowskyi</name>
    <dbReference type="NCBI Taxonomy" id="360622"/>
    <lineage>
        <taxon>Eukaryota</taxon>
        <taxon>Viridiplantae</taxon>
        <taxon>Streptophyta</taxon>
        <taxon>Embryophyta</taxon>
        <taxon>Tracheophyta</taxon>
        <taxon>Spermatophyta</taxon>
        <taxon>Magnoliopsida</taxon>
        <taxon>eudicotyledons</taxon>
        <taxon>Gunneridae</taxon>
        <taxon>Pentapetalae</taxon>
        <taxon>asterids</taxon>
        <taxon>campanulids</taxon>
        <taxon>Apiales</taxon>
        <taxon>Apiaceae</taxon>
        <taxon>Apioideae</taxon>
        <taxon>apioid superclade</taxon>
        <taxon>Tordylieae</taxon>
        <taxon>Tordyliinae</taxon>
        <taxon>Heracleum</taxon>
    </lineage>
</organism>
<dbReference type="InterPro" id="IPR006734">
    <property type="entry name" value="PLATZ"/>
</dbReference>
<evidence type="ECO:0000313" key="1">
    <source>
        <dbReference type="EMBL" id="KAK1379109.1"/>
    </source>
</evidence>
<dbReference type="CDD" id="cd19756">
    <property type="entry name" value="Bbox2"/>
    <property type="match status" value="1"/>
</dbReference>
<evidence type="ECO:0008006" key="3">
    <source>
        <dbReference type="Google" id="ProtNLM"/>
    </source>
</evidence>
<dbReference type="EMBL" id="JAUIZM010000006">
    <property type="protein sequence ID" value="KAK1379109.1"/>
    <property type="molecule type" value="Genomic_DNA"/>
</dbReference>
<accession>A0AAD8I607</accession>
<reference evidence="1" key="1">
    <citation type="submission" date="2023-02" db="EMBL/GenBank/DDBJ databases">
        <title>Genome of toxic invasive species Heracleum sosnowskyi carries increased number of genes despite the absence of recent whole-genome duplications.</title>
        <authorList>
            <person name="Schelkunov M."/>
            <person name="Shtratnikova V."/>
            <person name="Makarenko M."/>
            <person name="Klepikova A."/>
            <person name="Omelchenko D."/>
            <person name="Novikova G."/>
            <person name="Obukhova E."/>
            <person name="Bogdanov V."/>
            <person name="Penin A."/>
            <person name="Logacheva M."/>
        </authorList>
    </citation>
    <scope>NUCLEOTIDE SEQUENCE</scope>
    <source>
        <strain evidence="1">Hsosn_3</strain>
        <tissue evidence="1">Leaf</tissue>
    </source>
</reference>
<name>A0AAD8I607_9APIA</name>
<dbReference type="Pfam" id="PF04640">
    <property type="entry name" value="PLATZ"/>
    <property type="match status" value="1"/>
</dbReference>